<keyword evidence="3 6" id="KW-0812">Transmembrane</keyword>
<dbReference type="GO" id="GO:0005886">
    <property type="term" value="C:plasma membrane"/>
    <property type="evidence" value="ECO:0007669"/>
    <property type="project" value="UniProtKB-SubCell"/>
</dbReference>
<feature type="transmembrane region" description="Helical" evidence="6">
    <location>
        <begin position="57"/>
        <end position="77"/>
    </location>
</feature>
<keyword evidence="2" id="KW-1003">Cell membrane</keyword>
<evidence type="ECO:0000256" key="6">
    <source>
        <dbReference type="SAM" id="Phobius"/>
    </source>
</evidence>
<gene>
    <name evidence="7" type="ORF">PBV87_04485</name>
</gene>
<evidence type="ECO:0000256" key="3">
    <source>
        <dbReference type="ARBA" id="ARBA00022692"/>
    </source>
</evidence>
<dbReference type="InterPro" id="IPR005538">
    <property type="entry name" value="LrgA/CidA"/>
</dbReference>
<proteinExistence type="predicted"/>
<protein>
    <submittedName>
        <fullName evidence="7">CidA/LrgA family protein</fullName>
    </submittedName>
</protein>
<accession>A0AA42IZS8</accession>
<evidence type="ECO:0000256" key="1">
    <source>
        <dbReference type="ARBA" id="ARBA00004651"/>
    </source>
</evidence>
<comment type="caution">
    <text evidence="7">The sequence shown here is derived from an EMBL/GenBank/DDBJ whole genome shotgun (WGS) entry which is preliminary data.</text>
</comment>
<evidence type="ECO:0000313" key="8">
    <source>
        <dbReference type="Proteomes" id="UP001169242"/>
    </source>
</evidence>
<evidence type="ECO:0000256" key="5">
    <source>
        <dbReference type="ARBA" id="ARBA00023136"/>
    </source>
</evidence>
<reference evidence="7" key="1">
    <citation type="journal article" date="2023" name="Int. J. Syst. Evol. Microbiol.">
        <title>&lt;i&gt;Holtiella tumoricola&lt;/i&gt; gen. nov. sp. nov., isolated from a human clinical sample.</title>
        <authorList>
            <person name="Allen-Vercoe E."/>
            <person name="Daigneault M.C."/>
            <person name="Vancuren S.J."/>
            <person name="Cochrane K."/>
            <person name="O'Neal L.L."/>
            <person name="Sankaranarayanan K."/>
            <person name="Lawson P.A."/>
        </authorList>
    </citation>
    <scope>NUCLEOTIDE SEQUENCE</scope>
    <source>
        <strain evidence="7">CC70A</strain>
    </source>
</reference>
<keyword evidence="8" id="KW-1185">Reference proteome</keyword>
<dbReference type="PANTHER" id="PTHR33931">
    <property type="entry name" value="HOLIN-LIKE PROTEIN CIDA-RELATED"/>
    <property type="match status" value="1"/>
</dbReference>
<dbReference type="AlphaFoldDB" id="A0AA42IZS8"/>
<organism evidence="7 8">
    <name type="scientific">Holtiella tumoricola</name>
    <dbReference type="NCBI Taxonomy" id="3018743"/>
    <lineage>
        <taxon>Bacteria</taxon>
        <taxon>Bacillati</taxon>
        <taxon>Bacillota</taxon>
        <taxon>Clostridia</taxon>
        <taxon>Lachnospirales</taxon>
        <taxon>Cellulosilyticaceae</taxon>
        <taxon>Holtiella</taxon>
    </lineage>
</organism>
<dbReference type="EMBL" id="JAQIFT010000016">
    <property type="protein sequence ID" value="MDA3730757.1"/>
    <property type="molecule type" value="Genomic_DNA"/>
</dbReference>
<comment type="subcellular location">
    <subcellularLocation>
        <location evidence="1">Cell membrane</location>
        <topology evidence="1">Multi-pass membrane protein</topology>
    </subcellularLocation>
</comment>
<dbReference type="RefSeq" id="WP_271011286.1">
    <property type="nucleotide sequence ID" value="NZ_JAQIFT010000016.1"/>
</dbReference>
<dbReference type="Pfam" id="PF03788">
    <property type="entry name" value="LrgA"/>
    <property type="match status" value="1"/>
</dbReference>
<dbReference type="PANTHER" id="PTHR33931:SF2">
    <property type="entry name" value="HOLIN-LIKE PROTEIN CIDA"/>
    <property type="match status" value="1"/>
</dbReference>
<name>A0AA42IZS8_9FIRM</name>
<keyword evidence="4 6" id="KW-1133">Transmembrane helix</keyword>
<evidence type="ECO:0000256" key="4">
    <source>
        <dbReference type="ARBA" id="ARBA00022989"/>
    </source>
</evidence>
<feature type="transmembrane region" description="Helical" evidence="6">
    <location>
        <begin position="89"/>
        <end position="112"/>
    </location>
</feature>
<sequence length="122" mass="13472">MDAHMFIQLAVIFGIYLGGEGIASLLPIAIPGNIIGMLALFILLFLKWIKLRQIQTLGKFLLGNMAFFFIPAGVSIIESIETVKGDLLPILAICILTTFITFTVTAFTAKGITKLQERMRNR</sequence>
<evidence type="ECO:0000256" key="2">
    <source>
        <dbReference type="ARBA" id="ARBA00022475"/>
    </source>
</evidence>
<keyword evidence="5 6" id="KW-0472">Membrane</keyword>
<feature type="transmembrane region" description="Helical" evidence="6">
    <location>
        <begin position="22"/>
        <end position="45"/>
    </location>
</feature>
<evidence type="ECO:0000313" key="7">
    <source>
        <dbReference type="EMBL" id="MDA3730757.1"/>
    </source>
</evidence>
<dbReference type="Proteomes" id="UP001169242">
    <property type="component" value="Unassembled WGS sequence"/>
</dbReference>